<evidence type="ECO:0000313" key="2">
    <source>
        <dbReference type="Proteomes" id="UP000465112"/>
    </source>
</evidence>
<accession>A0A6A5EMT6</accession>
<reference evidence="1 2" key="1">
    <citation type="submission" date="2019-06" db="EMBL/GenBank/DDBJ databases">
        <title>A chromosome-scale genome assembly of the European perch, Perca fluviatilis.</title>
        <authorList>
            <person name="Roques C."/>
            <person name="Zahm M."/>
            <person name="Cabau C."/>
            <person name="Klopp C."/>
            <person name="Bouchez O."/>
            <person name="Donnadieu C."/>
            <person name="Kuhl H."/>
            <person name="Gislard M."/>
            <person name="Guendouz S."/>
            <person name="Journot L."/>
            <person name="Haffray P."/>
            <person name="Bestin A."/>
            <person name="Morvezen R."/>
            <person name="Feron R."/>
            <person name="Wen M."/>
            <person name="Jouanno E."/>
            <person name="Herpin A."/>
            <person name="Schartl M."/>
            <person name="Postlethwait J."/>
            <person name="Schaerlinger B."/>
            <person name="Chardard D."/>
            <person name="Lecocq T."/>
            <person name="Poncet C."/>
            <person name="Jaffrelo L."/>
            <person name="Lampietro C."/>
            <person name="Guiguen Y."/>
        </authorList>
    </citation>
    <scope>NUCLEOTIDE SEQUENCE [LARGE SCALE GENOMIC DNA]</scope>
    <source>
        <tissue evidence="1">Blood</tissue>
    </source>
</reference>
<dbReference type="AlphaFoldDB" id="A0A6A5EMT6"/>
<proteinExistence type="predicted"/>
<protein>
    <submittedName>
        <fullName evidence="1">Uncharacterized protein</fullName>
    </submittedName>
</protein>
<sequence>MTTAAVSLTPAEHRACSLSDSAEAFVFEGNFQVQNRRLELLNQSNVKKKKKLSRFIFIYDAAAIAVAK</sequence>
<organism evidence="1 2">
    <name type="scientific">Perca fluviatilis</name>
    <name type="common">European perch</name>
    <dbReference type="NCBI Taxonomy" id="8168"/>
    <lineage>
        <taxon>Eukaryota</taxon>
        <taxon>Metazoa</taxon>
        <taxon>Chordata</taxon>
        <taxon>Craniata</taxon>
        <taxon>Vertebrata</taxon>
        <taxon>Euteleostomi</taxon>
        <taxon>Actinopterygii</taxon>
        <taxon>Neopterygii</taxon>
        <taxon>Teleostei</taxon>
        <taxon>Neoteleostei</taxon>
        <taxon>Acanthomorphata</taxon>
        <taxon>Eupercaria</taxon>
        <taxon>Perciformes</taxon>
        <taxon>Percoidei</taxon>
        <taxon>Percidae</taxon>
        <taxon>Percinae</taxon>
        <taxon>Perca</taxon>
    </lineage>
</organism>
<dbReference type="EMBL" id="VHII01000005">
    <property type="protein sequence ID" value="KAF1390657.1"/>
    <property type="molecule type" value="Genomic_DNA"/>
</dbReference>
<evidence type="ECO:0000313" key="1">
    <source>
        <dbReference type="EMBL" id="KAF1390657.1"/>
    </source>
</evidence>
<keyword evidence="2" id="KW-1185">Reference proteome</keyword>
<gene>
    <name evidence="1" type="ORF">PFLUV_G00060290</name>
</gene>
<name>A0A6A5EMT6_PERFL</name>
<dbReference type="Proteomes" id="UP000465112">
    <property type="component" value="Chromosome 5"/>
</dbReference>
<comment type="caution">
    <text evidence="1">The sequence shown here is derived from an EMBL/GenBank/DDBJ whole genome shotgun (WGS) entry which is preliminary data.</text>
</comment>